<protein>
    <submittedName>
        <fullName evidence="2">(northern house mosquito) hypothetical protein</fullName>
    </submittedName>
</protein>
<dbReference type="EMBL" id="HBUE01180504">
    <property type="protein sequence ID" value="CAG6519960.1"/>
    <property type="molecule type" value="Transcribed_RNA"/>
</dbReference>
<feature type="region of interest" description="Disordered" evidence="1">
    <location>
        <begin position="87"/>
        <end position="125"/>
    </location>
</feature>
<reference evidence="2" key="1">
    <citation type="submission" date="2021-05" db="EMBL/GenBank/DDBJ databases">
        <authorList>
            <person name="Alioto T."/>
            <person name="Alioto T."/>
            <person name="Gomez Garrido J."/>
        </authorList>
    </citation>
    <scope>NUCLEOTIDE SEQUENCE</scope>
</reference>
<dbReference type="AlphaFoldDB" id="A0A8D8CAY0"/>
<sequence>MNSWQAILHNTHAVPALCDPRGSDSSLTTGQSTADYINGSRLERTQHRRRRRRRTIPRGVPPPLTLVASPSTQRSFWQRYSRLRASKSRHIQNSSSCRKSRATAVRTNRPAQPARSPKAPEATAVTPRTPFCYTAAV</sequence>
<feature type="compositionally biased region" description="Basic residues" evidence="1">
    <location>
        <begin position="46"/>
        <end position="56"/>
    </location>
</feature>
<accession>A0A8D8CAY0</accession>
<proteinExistence type="predicted"/>
<feature type="region of interest" description="Disordered" evidence="1">
    <location>
        <begin position="21"/>
        <end position="68"/>
    </location>
</feature>
<name>A0A8D8CAY0_CULPI</name>
<dbReference type="EMBL" id="HBUE01112484">
    <property type="protein sequence ID" value="CAG6489409.1"/>
    <property type="molecule type" value="Transcribed_RNA"/>
</dbReference>
<feature type="compositionally biased region" description="Polar residues" evidence="1">
    <location>
        <begin position="23"/>
        <end position="35"/>
    </location>
</feature>
<evidence type="ECO:0000256" key="1">
    <source>
        <dbReference type="SAM" id="MobiDB-lite"/>
    </source>
</evidence>
<organism evidence="2">
    <name type="scientific">Culex pipiens</name>
    <name type="common">House mosquito</name>
    <dbReference type="NCBI Taxonomy" id="7175"/>
    <lineage>
        <taxon>Eukaryota</taxon>
        <taxon>Metazoa</taxon>
        <taxon>Ecdysozoa</taxon>
        <taxon>Arthropoda</taxon>
        <taxon>Hexapoda</taxon>
        <taxon>Insecta</taxon>
        <taxon>Pterygota</taxon>
        <taxon>Neoptera</taxon>
        <taxon>Endopterygota</taxon>
        <taxon>Diptera</taxon>
        <taxon>Nematocera</taxon>
        <taxon>Culicoidea</taxon>
        <taxon>Culicidae</taxon>
        <taxon>Culicinae</taxon>
        <taxon>Culicini</taxon>
        <taxon>Culex</taxon>
        <taxon>Culex</taxon>
    </lineage>
</organism>
<dbReference type="EMBL" id="HBUE01286104">
    <property type="protein sequence ID" value="CAG6571522.1"/>
    <property type="molecule type" value="Transcribed_RNA"/>
</dbReference>
<evidence type="ECO:0000313" key="2">
    <source>
        <dbReference type="EMBL" id="CAG6489409.1"/>
    </source>
</evidence>